<keyword evidence="2" id="KW-0732">Signal</keyword>
<feature type="signal peptide" evidence="2">
    <location>
        <begin position="1"/>
        <end position="19"/>
    </location>
</feature>
<dbReference type="PROSITE" id="PS51257">
    <property type="entry name" value="PROKAR_LIPOPROTEIN"/>
    <property type="match status" value="1"/>
</dbReference>
<evidence type="ECO:0000256" key="1">
    <source>
        <dbReference type="SAM" id="MobiDB-lite"/>
    </source>
</evidence>
<dbReference type="PROSITE" id="PS50914">
    <property type="entry name" value="BON"/>
    <property type="match status" value="1"/>
</dbReference>
<dbReference type="RefSeq" id="WP_063874122.1">
    <property type="nucleotide sequence ID" value="NZ_CAWMRI010000259.1"/>
</dbReference>
<dbReference type="Pfam" id="PF04972">
    <property type="entry name" value="BON"/>
    <property type="match status" value="1"/>
</dbReference>
<gene>
    <name evidence="4" type="ORF">A2T98_19040</name>
</gene>
<dbReference type="Gene3D" id="3.30.1340.30">
    <property type="match status" value="1"/>
</dbReference>
<protein>
    <submittedName>
        <fullName evidence="4">Transporter</fullName>
    </submittedName>
</protein>
<dbReference type="EMBL" id="LWAJ01000259">
    <property type="protein sequence ID" value="KZL48265.1"/>
    <property type="molecule type" value="Genomic_DNA"/>
</dbReference>
<dbReference type="AlphaFoldDB" id="A0A161VN65"/>
<comment type="caution">
    <text evidence="4">The sequence shown here is derived from an EMBL/GenBank/DDBJ whole genome shotgun (WGS) entry which is preliminary data.</text>
</comment>
<sequence>MKKLTPFLIGCVLLFGAVACDDTARTTRTAPEPGRVGEVPAPQETQAAREDAQSRIRREQLDADIRAREERNLAAGGDITDRTPEDLASEVRSKLEANIPDGVLTVEATEEGTVTVSGTVNNQDQLSKIKPLAQEINGVNDVIVNAVVAQPQG</sequence>
<evidence type="ECO:0000313" key="4">
    <source>
        <dbReference type="EMBL" id="KZL48265.1"/>
    </source>
</evidence>
<feature type="region of interest" description="Disordered" evidence="1">
    <location>
        <begin position="27"/>
        <end position="55"/>
    </location>
</feature>
<accession>A0A161VN65</accession>
<evidence type="ECO:0000259" key="3">
    <source>
        <dbReference type="PROSITE" id="PS50914"/>
    </source>
</evidence>
<dbReference type="Proteomes" id="UP000076555">
    <property type="component" value="Unassembled WGS sequence"/>
</dbReference>
<feature type="domain" description="BON" evidence="3">
    <location>
        <begin position="79"/>
        <end position="151"/>
    </location>
</feature>
<evidence type="ECO:0000313" key="5">
    <source>
        <dbReference type="Proteomes" id="UP000076555"/>
    </source>
</evidence>
<proteinExistence type="predicted"/>
<dbReference type="InterPro" id="IPR007055">
    <property type="entry name" value="BON_dom"/>
</dbReference>
<evidence type="ECO:0000256" key="2">
    <source>
        <dbReference type="SAM" id="SignalP"/>
    </source>
</evidence>
<reference evidence="4 5" key="1">
    <citation type="submission" date="2016-04" db="EMBL/GenBank/DDBJ databases">
        <title>Draft Genome Assembly of the Bloom-forming Cyanobacterium Nodularia spumigena Strain CENA596 in Shrimp Production Ponds.</title>
        <authorList>
            <person name="Popin R.V."/>
            <person name="Rigonato J."/>
            <person name="Abreu V.A."/>
            <person name="Andreote A.P."/>
            <person name="Silveira S.B."/>
            <person name="Odebrecht C."/>
            <person name="Fiore M.F."/>
        </authorList>
    </citation>
    <scope>NUCLEOTIDE SEQUENCE [LARGE SCALE GENOMIC DNA]</scope>
    <source>
        <strain evidence="4 5">CENA596</strain>
    </source>
</reference>
<feature type="chain" id="PRO_5007828148" evidence="2">
    <location>
        <begin position="20"/>
        <end position="153"/>
    </location>
</feature>
<organism evidence="4 5">
    <name type="scientific">Nodularia spumigena CENA596</name>
    <dbReference type="NCBI Taxonomy" id="1819295"/>
    <lineage>
        <taxon>Bacteria</taxon>
        <taxon>Bacillati</taxon>
        <taxon>Cyanobacteriota</taxon>
        <taxon>Cyanophyceae</taxon>
        <taxon>Nostocales</taxon>
        <taxon>Nodulariaceae</taxon>
        <taxon>Nodularia</taxon>
    </lineage>
</organism>
<dbReference type="OrthoDB" id="456897at2"/>
<name>A0A161VN65_NODSP</name>